<dbReference type="Pfam" id="PF00512">
    <property type="entry name" value="HisKA"/>
    <property type="match status" value="1"/>
</dbReference>
<dbReference type="SUPFAM" id="SSF55785">
    <property type="entry name" value="PYP-like sensor domain (PAS domain)"/>
    <property type="match status" value="4"/>
</dbReference>
<dbReference type="Pfam" id="PF00072">
    <property type="entry name" value="Response_reg"/>
    <property type="match status" value="1"/>
</dbReference>
<dbReference type="SMART" id="SM00388">
    <property type="entry name" value="HisKA"/>
    <property type="match status" value="1"/>
</dbReference>
<feature type="domain" description="PAS" evidence="9">
    <location>
        <begin position="28"/>
        <end position="98"/>
    </location>
</feature>
<feature type="domain" description="Response regulatory" evidence="8">
    <location>
        <begin position="911"/>
        <end position="1026"/>
    </location>
</feature>
<dbReference type="Gene3D" id="3.30.450.20">
    <property type="entry name" value="PAS domain"/>
    <property type="match status" value="4"/>
</dbReference>
<feature type="coiled-coil region" evidence="5">
    <location>
        <begin position="633"/>
        <end position="660"/>
    </location>
</feature>
<dbReference type="SUPFAM" id="SSF55874">
    <property type="entry name" value="ATPase domain of HSP90 chaperone/DNA topoisomerase II/histidine kinase"/>
    <property type="match status" value="1"/>
</dbReference>
<protein>
    <recommendedName>
        <fullName evidence="2">histidine kinase</fullName>
        <ecNumber evidence="2">2.7.13.3</ecNumber>
    </recommendedName>
</protein>
<feature type="modified residue" description="4-aspartylphosphate" evidence="4">
    <location>
        <position position="960"/>
    </location>
</feature>
<feature type="domain" description="Histidine kinase" evidence="7">
    <location>
        <begin position="667"/>
        <end position="890"/>
    </location>
</feature>
<dbReference type="InterPro" id="IPR013656">
    <property type="entry name" value="PAS_4"/>
</dbReference>
<feature type="domain" description="PAC" evidence="10">
    <location>
        <begin position="480"/>
        <end position="532"/>
    </location>
</feature>
<reference evidence="11" key="1">
    <citation type="submission" date="2022-08" db="EMBL/GenBank/DDBJ databases">
        <title>Genome Sequence of the sulphate-reducing bacterium, Pseudodesulfovibrio portus JCM14722.</title>
        <authorList>
            <person name="Kondo R."/>
            <person name="Kataoka T."/>
        </authorList>
    </citation>
    <scope>NUCLEOTIDE SEQUENCE</scope>
    <source>
        <strain evidence="11">JCM 14722</strain>
    </source>
</reference>
<dbReference type="InterPro" id="IPR036890">
    <property type="entry name" value="HATPase_C_sf"/>
</dbReference>
<evidence type="ECO:0000259" key="10">
    <source>
        <dbReference type="PROSITE" id="PS50113"/>
    </source>
</evidence>
<dbReference type="Pfam" id="PF13426">
    <property type="entry name" value="PAS_9"/>
    <property type="match status" value="1"/>
</dbReference>
<dbReference type="Proteomes" id="UP001061361">
    <property type="component" value="Chromosome"/>
</dbReference>
<dbReference type="CDD" id="cd00082">
    <property type="entry name" value="HisKA"/>
    <property type="match status" value="1"/>
</dbReference>
<comment type="catalytic activity">
    <reaction evidence="1">
        <text>ATP + protein L-histidine = ADP + protein N-phospho-L-histidine.</text>
        <dbReference type="EC" id="2.7.13.3"/>
    </reaction>
</comment>
<dbReference type="InterPro" id="IPR003661">
    <property type="entry name" value="HisK_dim/P_dom"/>
</dbReference>
<feature type="domain" description="PAS" evidence="9">
    <location>
        <begin position="155"/>
        <end position="225"/>
    </location>
</feature>
<dbReference type="SUPFAM" id="SSF52172">
    <property type="entry name" value="CheY-like"/>
    <property type="match status" value="1"/>
</dbReference>
<dbReference type="InterPro" id="IPR000700">
    <property type="entry name" value="PAS-assoc_C"/>
</dbReference>
<dbReference type="Gene3D" id="3.30.565.10">
    <property type="entry name" value="Histidine kinase-like ATPase, C-terminal domain"/>
    <property type="match status" value="1"/>
</dbReference>
<keyword evidence="12" id="KW-1185">Reference proteome</keyword>
<dbReference type="PROSITE" id="PS50113">
    <property type="entry name" value="PAC"/>
    <property type="match status" value="3"/>
</dbReference>
<evidence type="ECO:0000259" key="8">
    <source>
        <dbReference type="PROSITE" id="PS50110"/>
    </source>
</evidence>
<evidence type="ECO:0000313" key="12">
    <source>
        <dbReference type="Proteomes" id="UP001061361"/>
    </source>
</evidence>
<evidence type="ECO:0000256" key="6">
    <source>
        <dbReference type="SAM" id="MobiDB-lite"/>
    </source>
</evidence>
<proteinExistence type="predicted"/>
<name>A0ABN6RTF1_9BACT</name>
<dbReference type="InterPro" id="IPR005467">
    <property type="entry name" value="His_kinase_dom"/>
</dbReference>
<gene>
    <name evidence="11" type="ORF">JCM14722_19310</name>
</gene>
<dbReference type="InterPro" id="IPR004358">
    <property type="entry name" value="Sig_transdc_His_kin-like_C"/>
</dbReference>
<evidence type="ECO:0000313" key="11">
    <source>
        <dbReference type="EMBL" id="BDQ34389.1"/>
    </source>
</evidence>
<dbReference type="CDD" id="cd00130">
    <property type="entry name" value="PAS"/>
    <property type="match status" value="4"/>
</dbReference>
<feature type="domain" description="PAS" evidence="9">
    <location>
        <begin position="287"/>
        <end position="357"/>
    </location>
</feature>
<dbReference type="InterPro" id="IPR001789">
    <property type="entry name" value="Sig_transdc_resp-reg_receiver"/>
</dbReference>
<evidence type="ECO:0000256" key="2">
    <source>
        <dbReference type="ARBA" id="ARBA00012438"/>
    </source>
</evidence>
<dbReference type="Gene3D" id="1.10.287.130">
    <property type="match status" value="1"/>
</dbReference>
<dbReference type="Gene3D" id="3.40.50.2300">
    <property type="match status" value="1"/>
</dbReference>
<evidence type="ECO:0000259" key="7">
    <source>
        <dbReference type="PROSITE" id="PS50109"/>
    </source>
</evidence>
<feature type="domain" description="PAC" evidence="10">
    <location>
        <begin position="102"/>
        <end position="154"/>
    </location>
</feature>
<dbReference type="InterPro" id="IPR000014">
    <property type="entry name" value="PAS"/>
</dbReference>
<dbReference type="InterPro" id="IPR003594">
    <property type="entry name" value="HATPase_dom"/>
</dbReference>
<dbReference type="NCBIfam" id="TIGR00229">
    <property type="entry name" value="sensory_box"/>
    <property type="match status" value="4"/>
</dbReference>
<dbReference type="PROSITE" id="PS50109">
    <property type="entry name" value="HIS_KIN"/>
    <property type="match status" value="1"/>
</dbReference>
<dbReference type="Pfam" id="PF08448">
    <property type="entry name" value="PAS_4"/>
    <property type="match status" value="1"/>
</dbReference>
<dbReference type="Pfam" id="PF02518">
    <property type="entry name" value="HATPase_c"/>
    <property type="match status" value="1"/>
</dbReference>
<dbReference type="PANTHER" id="PTHR45339:SF3">
    <property type="entry name" value="HISTIDINE KINASE"/>
    <property type="match status" value="1"/>
</dbReference>
<dbReference type="InterPro" id="IPR013767">
    <property type="entry name" value="PAS_fold"/>
</dbReference>
<dbReference type="SUPFAM" id="SSF47384">
    <property type="entry name" value="Homodimeric domain of signal transducing histidine kinase"/>
    <property type="match status" value="1"/>
</dbReference>
<dbReference type="EMBL" id="AP026708">
    <property type="protein sequence ID" value="BDQ34389.1"/>
    <property type="molecule type" value="Genomic_DNA"/>
</dbReference>
<keyword evidence="3 4" id="KW-0597">Phosphoprotein</keyword>
<dbReference type="SMART" id="SM00086">
    <property type="entry name" value="PAC"/>
    <property type="match status" value="4"/>
</dbReference>
<feature type="compositionally biased region" description="Polar residues" evidence="6">
    <location>
        <begin position="1"/>
        <end position="12"/>
    </location>
</feature>
<dbReference type="CDD" id="cd16922">
    <property type="entry name" value="HATPase_EvgS-ArcB-TorS-like"/>
    <property type="match status" value="1"/>
</dbReference>
<sequence>MTNHGSRKNTPAPTEDFRSGRDADFAMSRECFTGMYTSIKEGMAYTDPVGTIVRANPAFCDLLGYTEKELVGRTMLSITPEGEREEEAKTILAFINGGATSGELEKEFIHHDGHTVPVRVNFWLNRNDSGEPLGMWGLVYDLSGQREFEKQVSMTMEQYRFLADNSEDVIWALNGRLEYIYVSPSVERLRGYVPEELLGASIAESMTPESFSAVQKAIGNTQNRSSTDRDILADQLVLQFKHKDGSSFWAEVMAKGMRDKEGNWLGVVGSTRDITARKKVEEKLKTNEEYLNALVSATNDSVGLYTPEGTILTVNARLAKTLDSDPEEVAGQSVFDFVPGEYEAQARDLFAEAVSTKKPVNREVVWAGRLMEANIYPIVGEGGSVSALASYMRDVTDVRMAERERRKTQEQYRLIVETANEGILGLDANQRITYANDIIADLFGYDVSEIIGRPITDFIEPSELEENNKRLAQRKQGDKDRYERQFVRKDGSHVWGLVSASPLIGDDGSFLGVFAMIADITEVKQAHERMLTILNGMDADIYVSDLDTHDILFMNDHMRDKYGSFEPGAKCHKHLRKLDEPCPFCRKPELLDEHGRPVGTVMDERYHEGVKRWHLTHDRAIEWLEGKIVHMYLAADITELKNMEDELKQAIIEAEAANLSKNEFLANMSHEIRTPLNGLLGMLQLMELTSLEPLQREYLTTAHESGRNLLKILNDILDLSKVESGKLELEESDFELGQLLDSVLSVFRHQAKMRGISMSWTIDESLQRYFVADKGRLRQILFNLVGNAAKFTQSGSIAVEAYPLESGRRPDSELILFVVQDTGIGIPHDKIDSVFDPFTQVDGSLTRKYQGTGLGLGIVHRLVQLMNGTITISSKEGAGTTIAFTIRAKPLRGKKPGETTPLYKAGGTSLRILVAEDERVNRVVIDRILTKLGHETTCVASGEEALDILKGHSFDLIMTDIQMPGLDGVDTALAIRNQLDIDTPIIALTAHAMKNDRDRFLKSGMDGYIAKPFELNELQAEIDRVMVQASEKDIS</sequence>
<dbReference type="PROSITE" id="PS50112">
    <property type="entry name" value="PAS"/>
    <property type="match status" value="4"/>
</dbReference>
<dbReference type="PANTHER" id="PTHR45339">
    <property type="entry name" value="HYBRID SIGNAL TRANSDUCTION HISTIDINE KINASE J"/>
    <property type="match status" value="1"/>
</dbReference>
<feature type="domain" description="PAC" evidence="10">
    <location>
        <begin position="234"/>
        <end position="286"/>
    </location>
</feature>
<dbReference type="EC" id="2.7.13.3" evidence="2"/>
<dbReference type="SMART" id="SM00091">
    <property type="entry name" value="PAS"/>
    <property type="match status" value="5"/>
</dbReference>
<dbReference type="InterPro" id="IPR001610">
    <property type="entry name" value="PAC"/>
</dbReference>
<dbReference type="Pfam" id="PF00989">
    <property type="entry name" value="PAS"/>
    <property type="match status" value="2"/>
</dbReference>
<evidence type="ECO:0000256" key="5">
    <source>
        <dbReference type="SAM" id="Coils"/>
    </source>
</evidence>
<organism evidence="11 12">
    <name type="scientific">Pseudodesulfovibrio portus</name>
    <dbReference type="NCBI Taxonomy" id="231439"/>
    <lineage>
        <taxon>Bacteria</taxon>
        <taxon>Pseudomonadati</taxon>
        <taxon>Thermodesulfobacteriota</taxon>
        <taxon>Desulfovibrionia</taxon>
        <taxon>Desulfovibrionales</taxon>
        <taxon>Desulfovibrionaceae</taxon>
    </lineage>
</organism>
<dbReference type="InterPro" id="IPR036097">
    <property type="entry name" value="HisK_dim/P_sf"/>
</dbReference>
<dbReference type="PROSITE" id="PS50110">
    <property type="entry name" value="RESPONSE_REGULATORY"/>
    <property type="match status" value="1"/>
</dbReference>
<evidence type="ECO:0000256" key="4">
    <source>
        <dbReference type="PROSITE-ProRule" id="PRU00169"/>
    </source>
</evidence>
<feature type="region of interest" description="Disordered" evidence="6">
    <location>
        <begin position="1"/>
        <end position="20"/>
    </location>
</feature>
<dbReference type="InterPro" id="IPR035965">
    <property type="entry name" value="PAS-like_dom_sf"/>
</dbReference>
<dbReference type="RefSeq" id="WP_264981297.1">
    <property type="nucleotide sequence ID" value="NZ_AP026708.1"/>
</dbReference>
<dbReference type="CDD" id="cd17546">
    <property type="entry name" value="REC_hyHK_CKI1_RcsC-like"/>
    <property type="match status" value="1"/>
</dbReference>
<dbReference type="PRINTS" id="PR00344">
    <property type="entry name" value="BCTRLSENSOR"/>
</dbReference>
<evidence type="ECO:0000256" key="3">
    <source>
        <dbReference type="ARBA" id="ARBA00022553"/>
    </source>
</evidence>
<keyword evidence="5" id="KW-0175">Coiled coil</keyword>
<dbReference type="SMART" id="SM00448">
    <property type="entry name" value="REC"/>
    <property type="match status" value="1"/>
</dbReference>
<dbReference type="InterPro" id="IPR011006">
    <property type="entry name" value="CheY-like_superfamily"/>
</dbReference>
<accession>A0ABN6RTF1</accession>
<evidence type="ECO:0000256" key="1">
    <source>
        <dbReference type="ARBA" id="ARBA00000085"/>
    </source>
</evidence>
<dbReference type="SMART" id="SM00387">
    <property type="entry name" value="HATPase_c"/>
    <property type="match status" value="1"/>
</dbReference>
<evidence type="ECO:0000259" key="9">
    <source>
        <dbReference type="PROSITE" id="PS50112"/>
    </source>
</evidence>
<feature type="domain" description="PAS" evidence="9">
    <location>
        <begin position="408"/>
        <end position="478"/>
    </location>
</feature>